<reference evidence="2" key="3">
    <citation type="submission" date="2010-09" db="EMBL/GenBank/DDBJ databases">
        <title>Annotation of Gaeumannomyces graminis var. tritici R3-111a-1.</title>
        <authorList>
            <consortium name="The Broad Institute Genome Sequencing Platform"/>
            <person name="Ma L.-J."/>
            <person name="Dead R."/>
            <person name="Young S.K."/>
            <person name="Zeng Q."/>
            <person name="Gargeya S."/>
            <person name="Fitzgerald M."/>
            <person name="Haas B."/>
            <person name="Abouelleil A."/>
            <person name="Alvarado L."/>
            <person name="Arachchi H.M."/>
            <person name="Berlin A."/>
            <person name="Brown A."/>
            <person name="Chapman S.B."/>
            <person name="Chen Z."/>
            <person name="Dunbar C."/>
            <person name="Freedman E."/>
            <person name="Gearin G."/>
            <person name="Gellesch M."/>
            <person name="Goldberg J."/>
            <person name="Griggs A."/>
            <person name="Gujja S."/>
            <person name="Heiman D."/>
            <person name="Howarth C."/>
            <person name="Larson L."/>
            <person name="Lui A."/>
            <person name="MacDonald P.J.P."/>
            <person name="Mehta T."/>
            <person name="Montmayeur A."/>
            <person name="Murphy C."/>
            <person name="Neiman D."/>
            <person name="Pearson M."/>
            <person name="Priest M."/>
            <person name="Roberts A."/>
            <person name="Saif S."/>
            <person name="Shea T."/>
            <person name="Shenoy N."/>
            <person name="Sisk P."/>
            <person name="Stolte C."/>
            <person name="Sykes S."/>
            <person name="Yandava C."/>
            <person name="Wortman J."/>
            <person name="Nusbaum C."/>
            <person name="Birren B."/>
        </authorList>
    </citation>
    <scope>NUCLEOTIDE SEQUENCE</scope>
    <source>
        <strain evidence="2">R3-111a-1</strain>
    </source>
</reference>
<dbReference type="Proteomes" id="UP000006039">
    <property type="component" value="Unassembled WGS sequence"/>
</dbReference>
<dbReference type="HOGENOM" id="CLU_1337584_0_0_1"/>
<organism evidence="2">
    <name type="scientific">Gaeumannomyces tritici (strain R3-111a-1)</name>
    <name type="common">Wheat and barley take-all root rot fungus</name>
    <name type="synonym">Gaeumannomyces graminis var. tritici</name>
    <dbReference type="NCBI Taxonomy" id="644352"/>
    <lineage>
        <taxon>Eukaryota</taxon>
        <taxon>Fungi</taxon>
        <taxon>Dikarya</taxon>
        <taxon>Ascomycota</taxon>
        <taxon>Pezizomycotina</taxon>
        <taxon>Sordariomycetes</taxon>
        <taxon>Sordariomycetidae</taxon>
        <taxon>Magnaporthales</taxon>
        <taxon>Magnaporthaceae</taxon>
        <taxon>Gaeumannomyces</taxon>
    </lineage>
</organism>
<evidence type="ECO:0000256" key="1">
    <source>
        <dbReference type="SAM" id="MobiDB-lite"/>
    </source>
</evidence>
<reference evidence="3" key="5">
    <citation type="submission" date="2018-04" db="UniProtKB">
        <authorList>
            <consortium name="EnsemblFungi"/>
        </authorList>
    </citation>
    <scope>IDENTIFICATION</scope>
    <source>
        <strain evidence="3">R3-111a-1</strain>
    </source>
</reference>
<dbReference type="RefSeq" id="XP_009230569.1">
    <property type="nucleotide sequence ID" value="XM_009232305.1"/>
</dbReference>
<sequence length="205" mass="22414">MSNSGPGPGGGGGSSSGAQQGAGYHQHQHQHQQHQHHDYYSPHSHHHHHDSSYHPDQQRQYDTRRPPGPPSTSAPDFTPEMRDRQARGKDPDGPDPGPFAFSRVAQSRMALGFIGFETEPFEKAQRREKAAAILDNPELLMVYAQRAGDSIPATRMRFMRIMCGYDDGGDGDYHHRDGGRAAAGGSWPPSRSESGGSSRHNSAGR</sequence>
<proteinExistence type="predicted"/>
<dbReference type="EnsemblFungi" id="EJT68043">
    <property type="protein sequence ID" value="EJT68043"/>
    <property type="gene ID" value="GGTG_14378"/>
</dbReference>
<dbReference type="EMBL" id="GL385727">
    <property type="protein sequence ID" value="EJT68043.1"/>
    <property type="molecule type" value="Genomic_DNA"/>
</dbReference>
<feature type="region of interest" description="Disordered" evidence="1">
    <location>
        <begin position="169"/>
        <end position="205"/>
    </location>
</feature>
<accession>J3PLB8</accession>
<name>J3PLB8_GAET3</name>
<evidence type="ECO:0000313" key="2">
    <source>
        <dbReference type="EMBL" id="EJT68043.1"/>
    </source>
</evidence>
<evidence type="ECO:0000313" key="3">
    <source>
        <dbReference type="EnsemblFungi" id="EJT68043"/>
    </source>
</evidence>
<reference evidence="2" key="2">
    <citation type="submission" date="2010-07" db="EMBL/GenBank/DDBJ databases">
        <authorList>
            <consortium name="The Broad Institute Genome Sequencing Platform"/>
            <consortium name="Broad Institute Genome Sequencing Center for Infectious Disease"/>
            <person name="Ma L.-J."/>
            <person name="Dead R."/>
            <person name="Young S."/>
            <person name="Zeng Q."/>
            <person name="Koehrsen M."/>
            <person name="Alvarado L."/>
            <person name="Berlin A."/>
            <person name="Chapman S.B."/>
            <person name="Chen Z."/>
            <person name="Freedman E."/>
            <person name="Gellesch M."/>
            <person name="Goldberg J."/>
            <person name="Griggs A."/>
            <person name="Gujja S."/>
            <person name="Heilman E.R."/>
            <person name="Heiman D."/>
            <person name="Hepburn T."/>
            <person name="Howarth C."/>
            <person name="Jen D."/>
            <person name="Larson L."/>
            <person name="Mehta T."/>
            <person name="Neiman D."/>
            <person name="Pearson M."/>
            <person name="Roberts A."/>
            <person name="Saif S."/>
            <person name="Shea T."/>
            <person name="Shenoy N."/>
            <person name="Sisk P."/>
            <person name="Stolte C."/>
            <person name="Sykes S."/>
            <person name="Walk T."/>
            <person name="White J."/>
            <person name="Yandava C."/>
            <person name="Haas B."/>
            <person name="Nusbaum C."/>
            <person name="Birren B."/>
        </authorList>
    </citation>
    <scope>NUCLEOTIDE SEQUENCE</scope>
    <source>
        <strain evidence="2">R3-111a-1</strain>
    </source>
</reference>
<feature type="region of interest" description="Disordered" evidence="1">
    <location>
        <begin position="1"/>
        <end position="101"/>
    </location>
</feature>
<feature type="compositionally biased region" description="Low complexity" evidence="1">
    <location>
        <begin position="16"/>
        <end position="25"/>
    </location>
</feature>
<dbReference type="OrthoDB" id="5372011at2759"/>
<gene>
    <name evidence="3" type="primary">20354836</name>
    <name evidence="2" type="ORF">GGTG_14378</name>
</gene>
<dbReference type="eggNOG" id="ENOG502RAHS">
    <property type="taxonomic scope" value="Eukaryota"/>
</dbReference>
<dbReference type="VEuPathDB" id="FungiDB:GGTG_14378"/>
<dbReference type="AlphaFoldDB" id="J3PLB8"/>
<feature type="compositionally biased region" description="Gly residues" evidence="1">
    <location>
        <begin position="1"/>
        <end position="15"/>
    </location>
</feature>
<keyword evidence="4" id="KW-1185">Reference proteome</keyword>
<evidence type="ECO:0000313" key="4">
    <source>
        <dbReference type="Proteomes" id="UP000006039"/>
    </source>
</evidence>
<feature type="compositionally biased region" description="Basic and acidic residues" evidence="1">
    <location>
        <begin position="79"/>
        <end position="92"/>
    </location>
</feature>
<feature type="compositionally biased region" description="Low complexity" evidence="1">
    <location>
        <begin position="183"/>
        <end position="199"/>
    </location>
</feature>
<feature type="compositionally biased region" description="Basic and acidic residues" evidence="1">
    <location>
        <begin position="50"/>
        <end position="65"/>
    </location>
</feature>
<reference evidence="3" key="4">
    <citation type="journal article" date="2015" name="G3 (Bethesda)">
        <title>Genome sequences of three phytopathogenic species of the Magnaporthaceae family of fungi.</title>
        <authorList>
            <person name="Okagaki L.H."/>
            <person name="Nunes C.C."/>
            <person name="Sailsbery J."/>
            <person name="Clay B."/>
            <person name="Brown D."/>
            <person name="John T."/>
            <person name="Oh Y."/>
            <person name="Young N."/>
            <person name="Fitzgerald M."/>
            <person name="Haas B.J."/>
            <person name="Zeng Q."/>
            <person name="Young S."/>
            <person name="Adiconis X."/>
            <person name="Fan L."/>
            <person name="Levin J.Z."/>
            <person name="Mitchell T.K."/>
            <person name="Okubara P.A."/>
            <person name="Farman M.L."/>
            <person name="Kohn L.M."/>
            <person name="Birren B."/>
            <person name="Ma L.-J."/>
            <person name="Dean R.A."/>
        </authorList>
    </citation>
    <scope>NUCLEOTIDE SEQUENCE</scope>
    <source>
        <strain evidence="3">R3-111a-1</strain>
    </source>
</reference>
<reference evidence="4" key="1">
    <citation type="submission" date="2010-07" db="EMBL/GenBank/DDBJ databases">
        <title>The genome sequence of Gaeumannomyces graminis var. tritici strain R3-111a-1.</title>
        <authorList>
            <consortium name="The Broad Institute Genome Sequencing Platform"/>
            <person name="Ma L.-J."/>
            <person name="Dead R."/>
            <person name="Young S."/>
            <person name="Zeng Q."/>
            <person name="Koehrsen M."/>
            <person name="Alvarado L."/>
            <person name="Berlin A."/>
            <person name="Chapman S.B."/>
            <person name="Chen Z."/>
            <person name="Freedman E."/>
            <person name="Gellesch M."/>
            <person name="Goldberg J."/>
            <person name="Griggs A."/>
            <person name="Gujja S."/>
            <person name="Heilman E.R."/>
            <person name="Heiman D."/>
            <person name="Hepburn T."/>
            <person name="Howarth C."/>
            <person name="Jen D."/>
            <person name="Larson L."/>
            <person name="Mehta T."/>
            <person name="Neiman D."/>
            <person name="Pearson M."/>
            <person name="Roberts A."/>
            <person name="Saif S."/>
            <person name="Shea T."/>
            <person name="Shenoy N."/>
            <person name="Sisk P."/>
            <person name="Stolte C."/>
            <person name="Sykes S."/>
            <person name="Walk T."/>
            <person name="White J."/>
            <person name="Yandava C."/>
            <person name="Haas B."/>
            <person name="Nusbaum C."/>
            <person name="Birren B."/>
        </authorList>
    </citation>
    <scope>NUCLEOTIDE SEQUENCE [LARGE SCALE GENOMIC DNA]</scope>
    <source>
        <strain evidence="4">R3-111a-1</strain>
    </source>
</reference>
<dbReference type="GeneID" id="20354836"/>
<protein>
    <submittedName>
        <fullName evidence="2 3">Uncharacterized protein</fullName>
    </submittedName>
</protein>